<proteinExistence type="predicted"/>
<dbReference type="Pfam" id="PF01490">
    <property type="entry name" value="Aa_trans"/>
    <property type="match status" value="1"/>
</dbReference>
<evidence type="ECO:0000313" key="7">
    <source>
        <dbReference type="EMBL" id="CAD8101125.1"/>
    </source>
</evidence>
<dbReference type="AlphaFoldDB" id="A0A8S1PDH0"/>
<comment type="subcellular location">
    <subcellularLocation>
        <location evidence="1">Membrane</location>
    </subcellularLocation>
</comment>
<keyword evidence="2 5" id="KW-0812">Transmembrane</keyword>
<keyword evidence="8" id="KW-1185">Reference proteome</keyword>
<protein>
    <recommendedName>
        <fullName evidence="6">Amino acid transporter transmembrane domain-containing protein</fullName>
    </recommendedName>
</protein>
<sequence>MIELVYQSIYQKYVSSLYEIVTNQNQDQKQNFDQVYMHEKSYIGKVSVKGIYKDSALTLIKGYVGSGILAMPFSFYVGGWLLAIFIFLISVYMLKLCVHYLIEVANEENKENQGLTEVAEVTYGEKGKQQQKLF</sequence>
<name>A0A8S1PDH0_9CILI</name>
<dbReference type="Proteomes" id="UP000692954">
    <property type="component" value="Unassembled WGS sequence"/>
</dbReference>
<evidence type="ECO:0000256" key="2">
    <source>
        <dbReference type="ARBA" id="ARBA00022692"/>
    </source>
</evidence>
<dbReference type="InterPro" id="IPR013057">
    <property type="entry name" value="AA_transpt_TM"/>
</dbReference>
<reference evidence="7" key="1">
    <citation type="submission" date="2021-01" db="EMBL/GenBank/DDBJ databases">
        <authorList>
            <consortium name="Genoscope - CEA"/>
            <person name="William W."/>
        </authorList>
    </citation>
    <scope>NUCLEOTIDE SEQUENCE</scope>
</reference>
<evidence type="ECO:0000256" key="5">
    <source>
        <dbReference type="SAM" id="Phobius"/>
    </source>
</evidence>
<evidence type="ECO:0000256" key="3">
    <source>
        <dbReference type="ARBA" id="ARBA00022989"/>
    </source>
</evidence>
<evidence type="ECO:0000313" key="8">
    <source>
        <dbReference type="Proteomes" id="UP000692954"/>
    </source>
</evidence>
<evidence type="ECO:0000256" key="1">
    <source>
        <dbReference type="ARBA" id="ARBA00004370"/>
    </source>
</evidence>
<dbReference type="GO" id="GO:0016020">
    <property type="term" value="C:membrane"/>
    <property type="evidence" value="ECO:0007669"/>
    <property type="project" value="UniProtKB-SubCell"/>
</dbReference>
<feature type="domain" description="Amino acid transporter transmembrane" evidence="6">
    <location>
        <begin position="54"/>
        <end position="129"/>
    </location>
</feature>
<keyword evidence="3 5" id="KW-1133">Transmembrane helix</keyword>
<accession>A0A8S1PDH0</accession>
<organism evidence="7 8">
    <name type="scientific">Paramecium sonneborni</name>
    <dbReference type="NCBI Taxonomy" id="65129"/>
    <lineage>
        <taxon>Eukaryota</taxon>
        <taxon>Sar</taxon>
        <taxon>Alveolata</taxon>
        <taxon>Ciliophora</taxon>
        <taxon>Intramacronucleata</taxon>
        <taxon>Oligohymenophorea</taxon>
        <taxon>Peniculida</taxon>
        <taxon>Parameciidae</taxon>
        <taxon>Paramecium</taxon>
    </lineage>
</organism>
<comment type="caution">
    <text evidence="7">The sequence shown here is derived from an EMBL/GenBank/DDBJ whole genome shotgun (WGS) entry which is preliminary data.</text>
</comment>
<feature type="transmembrane region" description="Helical" evidence="5">
    <location>
        <begin position="73"/>
        <end position="94"/>
    </location>
</feature>
<evidence type="ECO:0000256" key="4">
    <source>
        <dbReference type="ARBA" id="ARBA00023136"/>
    </source>
</evidence>
<evidence type="ECO:0000259" key="6">
    <source>
        <dbReference type="Pfam" id="PF01490"/>
    </source>
</evidence>
<dbReference type="EMBL" id="CAJJDN010000075">
    <property type="protein sequence ID" value="CAD8101125.1"/>
    <property type="molecule type" value="Genomic_DNA"/>
</dbReference>
<gene>
    <name evidence="7" type="ORF">PSON_ATCC_30995.1.T0750108</name>
</gene>
<dbReference type="OrthoDB" id="339469at2759"/>
<keyword evidence="4 5" id="KW-0472">Membrane</keyword>